<evidence type="ECO:0000313" key="2">
    <source>
        <dbReference type="EMBL" id="KAK9928799.1"/>
    </source>
</evidence>
<feature type="compositionally biased region" description="Basic and acidic residues" evidence="1">
    <location>
        <begin position="107"/>
        <end position="116"/>
    </location>
</feature>
<dbReference type="EMBL" id="JBEDUW010000005">
    <property type="protein sequence ID" value="KAK9928799.1"/>
    <property type="molecule type" value="Genomic_DNA"/>
</dbReference>
<evidence type="ECO:0000313" key="3">
    <source>
        <dbReference type="Proteomes" id="UP001457282"/>
    </source>
</evidence>
<accession>A0AAW1WYC0</accession>
<reference evidence="2 3" key="1">
    <citation type="journal article" date="2023" name="G3 (Bethesda)">
        <title>A chromosome-length genome assembly and annotation of blackberry (Rubus argutus, cv. 'Hillquist').</title>
        <authorList>
            <person name="Bruna T."/>
            <person name="Aryal R."/>
            <person name="Dudchenko O."/>
            <person name="Sargent D.J."/>
            <person name="Mead D."/>
            <person name="Buti M."/>
            <person name="Cavallini A."/>
            <person name="Hytonen T."/>
            <person name="Andres J."/>
            <person name="Pham M."/>
            <person name="Weisz D."/>
            <person name="Mascagni F."/>
            <person name="Usai G."/>
            <person name="Natali L."/>
            <person name="Bassil N."/>
            <person name="Fernandez G.E."/>
            <person name="Lomsadze A."/>
            <person name="Armour M."/>
            <person name="Olukolu B."/>
            <person name="Poorten T."/>
            <person name="Britton C."/>
            <person name="Davik J."/>
            <person name="Ashrafi H."/>
            <person name="Aiden E.L."/>
            <person name="Borodovsky M."/>
            <person name="Worthington M."/>
        </authorList>
    </citation>
    <scope>NUCLEOTIDE SEQUENCE [LARGE SCALE GENOMIC DNA]</scope>
    <source>
        <strain evidence="2">PI 553951</strain>
    </source>
</reference>
<evidence type="ECO:0000256" key="1">
    <source>
        <dbReference type="SAM" id="MobiDB-lite"/>
    </source>
</evidence>
<dbReference type="Proteomes" id="UP001457282">
    <property type="component" value="Unassembled WGS sequence"/>
</dbReference>
<feature type="region of interest" description="Disordered" evidence="1">
    <location>
        <begin position="81"/>
        <end position="144"/>
    </location>
</feature>
<comment type="caution">
    <text evidence="2">The sequence shown here is derived from an EMBL/GenBank/DDBJ whole genome shotgun (WGS) entry which is preliminary data.</text>
</comment>
<protein>
    <submittedName>
        <fullName evidence="2">Uncharacterized protein</fullName>
    </submittedName>
</protein>
<gene>
    <name evidence="2" type="ORF">M0R45_025919</name>
</gene>
<name>A0AAW1WYC0_RUBAR</name>
<keyword evidence="3" id="KW-1185">Reference proteome</keyword>
<proteinExistence type="predicted"/>
<sequence length="144" mass="15683">MVIWKMAPGEAKEIDDSAMGRGRKGGTAAGLSWSQQRTVAEERWAMALEVLRGTRRCRLGGNTAEKTHGLSRSWLDSAWATTDGENDGIGGDLAGKRESTGSRARRSRADDRRFGFEDLQDGGGSSTGEEVFRIDDYDGDVQLN</sequence>
<organism evidence="2 3">
    <name type="scientific">Rubus argutus</name>
    <name type="common">Southern blackberry</name>
    <dbReference type="NCBI Taxonomy" id="59490"/>
    <lineage>
        <taxon>Eukaryota</taxon>
        <taxon>Viridiplantae</taxon>
        <taxon>Streptophyta</taxon>
        <taxon>Embryophyta</taxon>
        <taxon>Tracheophyta</taxon>
        <taxon>Spermatophyta</taxon>
        <taxon>Magnoliopsida</taxon>
        <taxon>eudicotyledons</taxon>
        <taxon>Gunneridae</taxon>
        <taxon>Pentapetalae</taxon>
        <taxon>rosids</taxon>
        <taxon>fabids</taxon>
        <taxon>Rosales</taxon>
        <taxon>Rosaceae</taxon>
        <taxon>Rosoideae</taxon>
        <taxon>Rosoideae incertae sedis</taxon>
        <taxon>Rubus</taxon>
    </lineage>
</organism>
<dbReference type="AlphaFoldDB" id="A0AAW1WYC0"/>